<sequence length="99" mass="11102">MLTDHLLEGQANALESAFYSAEVELDDKIVPVSLLKIRQSVDKVTFLIRLSASMTGIVTKCIVKDVNGQVVWEDCLQMEKPNREITLSIPIELQWKAGE</sequence>
<dbReference type="Proteomes" id="UP000319432">
    <property type="component" value="Chromosome"/>
</dbReference>
<evidence type="ECO:0000313" key="2">
    <source>
        <dbReference type="Proteomes" id="UP000319432"/>
    </source>
</evidence>
<dbReference type="AlphaFoldDB" id="A0A518VE97"/>
<accession>A0A518VE97</accession>
<name>A0A518VE97_BRELA</name>
<reference evidence="1 2" key="1">
    <citation type="submission" date="2018-11" db="EMBL/GenBank/DDBJ databases">
        <title>Phylogenetic determinants of toxin gene distribution in genomes of Brevibacillus laterosporus.</title>
        <authorList>
            <person name="Glare T.R."/>
            <person name="Durrant A."/>
            <person name="Berry C."/>
            <person name="Palma L."/>
            <person name="Ormskirk M."/>
            <person name="Cox M.O."/>
        </authorList>
    </citation>
    <scope>NUCLEOTIDE SEQUENCE [LARGE SCALE GENOMIC DNA]</scope>
    <source>
        <strain evidence="1 2">1821L</strain>
    </source>
</reference>
<dbReference type="OrthoDB" id="272776at2"/>
<evidence type="ECO:0000313" key="1">
    <source>
        <dbReference type="EMBL" id="QDX95310.1"/>
    </source>
</evidence>
<gene>
    <name evidence="1" type="ORF">EEL30_25285</name>
</gene>
<proteinExistence type="predicted"/>
<dbReference type="EMBL" id="CP033464">
    <property type="protein sequence ID" value="QDX95310.1"/>
    <property type="molecule type" value="Genomic_DNA"/>
</dbReference>
<keyword evidence="2" id="KW-1185">Reference proteome</keyword>
<organism evidence="1 2">
    <name type="scientific">Brevibacillus laterosporus</name>
    <name type="common">Bacillus laterosporus</name>
    <dbReference type="NCBI Taxonomy" id="1465"/>
    <lineage>
        <taxon>Bacteria</taxon>
        <taxon>Bacillati</taxon>
        <taxon>Bacillota</taxon>
        <taxon>Bacilli</taxon>
        <taxon>Bacillales</taxon>
        <taxon>Paenibacillaceae</taxon>
        <taxon>Brevibacillus</taxon>
    </lineage>
</organism>
<protein>
    <submittedName>
        <fullName evidence="1">Uncharacterized protein</fullName>
    </submittedName>
</protein>